<dbReference type="FunFam" id="3.80.10.10:FF:001360">
    <property type="entry name" value="Uncharacterized protein"/>
    <property type="match status" value="1"/>
</dbReference>
<dbReference type="InterPro" id="IPR032675">
    <property type="entry name" value="LRR_dom_sf"/>
</dbReference>
<dbReference type="AlphaFoldDB" id="A0ABD2WXZ5"/>
<dbReference type="InterPro" id="IPR003591">
    <property type="entry name" value="Leu-rich_rpt_typical-subtyp"/>
</dbReference>
<comment type="caution">
    <text evidence="5">The sequence shown here is derived from an EMBL/GenBank/DDBJ whole genome shotgun (WGS) entry which is preliminary data.</text>
</comment>
<keyword evidence="2" id="KW-0732">Signal</keyword>
<accession>A0ABD2WXZ5</accession>
<evidence type="ECO:0000256" key="2">
    <source>
        <dbReference type="ARBA" id="ARBA00022729"/>
    </source>
</evidence>
<keyword evidence="6" id="KW-1185">Reference proteome</keyword>
<dbReference type="InterPro" id="IPR050541">
    <property type="entry name" value="LRR_TM_domain-containing"/>
</dbReference>
<evidence type="ECO:0000256" key="4">
    <source>
        <dbReference type="SAM" id="MobiDB-lite"/>
    </source>
</evidence>
<protein>
    <recommendedName>
        <fullName evidence="7">Connectin</fullName>
    </recommendedName>
</protein>
<feature type="region of interest" description="Disordered" evidence="4">
    <location>
        <begin position="1"/>
        <end position="23"/>
    </location>
</feature>
<reference evidence="5 6" key="1">
    <citation type="journal article" date="2024" name="bioRxiv">
        <title>A reference genome for Trichogramma kaykai: A tiny desert-dwelling parasitoid wasp with competing sex-ratio distorters.</title>
        <authorList>
            <person name="Culotta J."/>
            <person name="Lindsey A.R."/>
        </authorList>
    </citation>
    <scope>NUCLEOTIDE SEQUENCE [LARGE SCALE GENOMIC DNA]</scope>
    <source>
        <strain evidence="5 6">KSX58</strain>
    </source>
</reference>
<dbReference type="Proteomes" id="UP001627154">
    <property type="component" value="Unassembled WGS sequence"/>
</dbReference>
<evidence type="ECO:0008006" key="7">
    <source>
        <dbReference type="Google" id="ProtNLM"/>
    </source>
</evidence>
<name>A0ABD2WXZ5_9HYME</name>
<dbReference type="SUPFAM" id="SSF52058">
    <property type="entry name" value="L domain-like"/>
    <property type="match status" value="1"/>
</dbReference>
<keyword evidence="1" id="KW-0433">Leucine-rich repeat</keyword>
<dbReference type="PROSITE" id="PS51450">
    <property type="entry name" value="LRR"/>
    <property type="match status" value="1"/>
</dbReference>
<dbReference type="InterPro" id="IPR001611">
    <property type="entry name" value="Leu-rich_rpt"/>
</dbReference>
<proteinExistence type="predicted"/>
<evidence type="ECO:0000256" key="1">
    <source>
        <dbReference type="ARBA" id="ARBA00022614"/>
    </source>
</evidence>
<dbReference type="PANTHER" id="PTHR24369:SF210">
    <property type="entry name" value="CHAOPTIN-RELATED"/>
    <property type="match status" value="1"/>
</dbReference>
<evidence type="ECO:0000313" key="5">
    <source>
        <dbReference type="EMBL" id="KAL3397407.1"/>
    </source>
</evidence>
<dbReference type="EMBL" id="JBJJXI010000066">
    <property type="protein sequence ID" value="KAL3397407.1"/>
    <property type="molecule type" value="Genomic_DNA"/>
</dbReference>
<organism evidence="5 6">
    <name type="scientific">Trichogramma kaykai</name>
    <dbReference type="NCBI Taxonomy" id="54128"/>
    <lineage>
        <taxon>Eukaryota</taxon>
        <taxon>Metazoa</taxon>
        <taxon>Ecdysozoa</taxon>
        <taxon>Arthropoda</taxon>
        <taxon>Hexapoda</taxon>
        <taxon>Insecta</taxon>
        <taxon>Pterygota</taxon>
        <taxon>Neoptera</taxon>
        <taxon>Endopterygota</taxon>
        <taxon>Hymenoptera</taxon>
        <taxon>Apocrita</taxon>
        <taxon>Proctotrupomorpha</taxon>
        <taxon>Chalcidoidea</taxon>
        <taxon>Trichogrammatidae</taxon>
        <taxon>Trichogramma</taxon>
    </lineage>
</organism>
<keyword evidence="3" id="KW-0677">Repeat</keyword>
<dbReference type="Pfam" id="PF13855">
    <property type="entry name" value="LRR_8"/>
    <property type="match status" value="2"/>
</dbReference>
<dbReference type="PANTHER" id="PTHR24369">
    <property type="entry name" value="ANTIGEN BSP, PUTATIVE-RELATED"/>
    <property type="match status" value="1"/>
</dbReference>
<evidence type="ECO:0000313" key="6">
    <source>
        <dbReference type="Proteomes" id="UP001627154"/>
    </source>
</evidence>
<sequence>MSRRPRAPPPLRASKQTKSKRRTSTVTAMRILLLGILLLCCSFSLTESAITKQRSRKKPSKDQQHRDLNVCDFEQTDSPLFCYCNDNKLDSAEDANCLIFKKLELSDPIWAHFNSQLYIHKLSFIVRSEGEISYIPTAVLRQLKHLNTVSFQHAKLEAIESQSFGTLPSLSTIILNKNNIQWLKWHAFENLRNLTLLNLDENDISELSRDIFYELPKIQKLFLNHNNVSVLHDRAFEHLPTLEELELNNNKISVVTADSFKRLRMLQRLDLRNNLIAMLGDRCFAEMPDLKELHLDQNQIKFISSKALDGLRHLKMLRLSENKLVTLEPDFLVGTPSLTLLDLRDNQISTMTFDNIKPIITNLYNNSSYFYLDGNKLICDCKLAWIWGLRNETRNSKLREGLEELTCFLEASYESRFDTGEDLNRALEIVRNTGSRHGDYHARQNSMDETYMGDNDGYEDYSAGEDYSVGAQVVVEGKPSYVKHLFDLKPELLPCPQPTHEDVMASEQPSSRHSSSIFSFATGGGAGQIEACAALTTILLAVSVRACLT</sequence>
<gene>
    <name evidence="5" type="ORF">TKK_008964</name>
</gene>
<dbReference type="SMART" id="SM00369">
    <property type="entry name" value="LRR_TYP"/>
    <property type="match status" value="9"/>
</dbReference>
<evidence type="ECO:0000256" key="3">
    <source>
        <dbReference type="ARBA" id="ARBA00022737"/>
    </source>
</evidence>
<dbReference type="Gene3D" id="3.80.10.10">
    <property type="entry name" value="Ribonuclease Inhibitor"/>
    <property type="match status" value="2"/>
</dbReference>